<evidence type="ECO:0008006" key="2">
    <source>
        <dbReference type="Google" id="ProtNLM"/>
    </source>
</evidence>
<protein>
    <recommendedName>
        <fullName evidence="2">Erythromycin esterase</fullName>
    </recommendedName>
</protein>
<dbReference type="EMBL" id="VSSQ01017927">
    <property type="protein sequence ID" value="MPM60684.1"/>
    <property type="molecule type" value="Genomic_DNA"/>
</dbReference>
<reference evidence="1" key="1">
    <citation type="submission" date="2019-08" db="EMBL/GenBank/DDBJ databases">
        <authorList>
            <person name="Kucharzyk K."/>
            <person name="Murdoch R.W."/>
            <person name="Higgins S."/>
            <person name="Loffler F."/>
        </authorList>
    </citation>
    <scope>NUCLEOTIDE SEQUENCE</scope>
</reference>
<evidence type="ECO:0000313" key="1">
    <source>
        <dbReference type="EMBL" id="MPM60684.1"/>
    </source>
</evidence>
<proteinExistence type="predicted"/>
<comment type="caution">
    <text evidence="1">The sequence shown here is derived from an EMBL/GenBank/DDBJ whole genome shotgun (WGS) entry which is preliminary data.</text>
</comment>
<name>A0A645BG39_9ZZZZ</name>
<gene>
    <name evidence="1" type="ORF">SDC9_107536</name>
</gene>
<sequence length="381" mass="44756">MFQPIYIDATNLNKHRTDKLWITLKRILFHLLLIYTCLDANAQALINNLDYTDLSKWNFFSAPFHVERNDTTENRDVFHVFFSKRYLLDMASKWKDKNKPETFDICSSFVIPKDSVHFSFYCNSLKVDSLLLKVNLYRDNEIFLDQLVYPLNMNGPNLISFRNTDAAVMDVHIHGKSMMQYDSIALKITDFNISTVNNDLDRAVCGYQSLISNMDVTPLFEINKLDEFKTRKIIGLGESIHGSRSIIQKKKEITEKLCEDKDIKLICFEVGMDMVMNWDLYIQGVLPENYLKKIEDDVTVSFGEPEITIELLSKLRVINKERRIEDRIHVVGLDLRINDFYVFEYFNTYKNLRKQEDFLNDIFFKMDTLIYSQLGPDTLIL</sequence>
<organism evidence="1">
    <name type="scientific">bioreactor metagenome</name>
    <dbReference type="NCBI Taxonomy" id="1076179"/>
    <lineage>
        <taxon>unclassified sequences</taxon>
        <taxon>metagenomes</taxon>
        <taxon>ecological metagenomes</taxon>
    </lineage>
</organism>
<dbReference type="AlphaFoldDB" id="A0A645BG39"/>
<dbReference type="SUPFAM" id="SSF159501">
    <property type="entry name" value="EreA/ChaN-like"/>
    <property type="match status" value="1"/>
</dbReference>
<accession>A0A645BG39</accession>